<dbReference type="Proteomes" id="UP000186601">
    <property type="component" value="Unassembled WGS sequence"/>
</dbReference>
<sequence>MAVAKANILDLMKGGYFYPVTDEEPLSDSEDWYPNSNDLTSTTSIPSLQTVSDSTKDCDSSWPDVSSIPDSKEGSIEDGKEAAYTLTFEGAFLAKENALGQELETKHYDSGVTQHMSPYRHHFIDFEAIPPKPISAADKSF</sequence>
<keyword evidence="3" id="KW-1185">Reference proteome</keyword>
<accession>A0A2R6NHG6</accession>
<evidence type="ECO:0000313" key="3">
    <source>
        <dbReference type="Proteomes" id="UP000186601"/>
    </source>
</evidence>
<reference evidence="2 3" key="1">
    <citation type="submission" date="2018-02" db="EMBL/GenBank/DDBJ databases">
        <title>Genome sequence of the basidiomycete white-rot fungus Phlebia centrifuga.</title>
        <authorList>
            <person name="Granchi Z."/>
            <person name="Peng M."/>
            <person name="de Vries R.P."/>
            <person name="Hilden K."/>
            <person name="Makela M.R."/>
            <person name="Grigoriev I."/>
            <person name="Riley R."/>
        </authorList>
    </citation>
    <scope>NUCLEOTIDE SEQUENCE [LARGE SCALE GENOMIC DNA]</scope>
    <source>
        <strain evidence="2 3">FBCC195</strain>
    </source>
</reference>
<dbReference type="EMBL" id="MLYV02001250">
    <property type="protein sequence ID" value="PSR71688.1"/>
    <property type="molecule type" value="Genomic_DNA"/>
</dbReference>
<evidence type="ECO:0000256" key="1">
    <source>
        <dbReference type="SAM" id="MobiDB-lite"/>
    </source>
</evidence>
<organism evidence="2 3">
    <name type="scientific">Hermanssonia centrifuga</name>
    <dbReference type="NCBI Taxonomy" id="98765"/>
    <lineage>
        <taxon>Eukaryota</taxon>
        <taxon>Fungi</taxon>
        <taxon>Dikarya</taxon>
        <taxon>Basidiomycota</taxon>
        <taxon>Agaricomycotina</taxon>
        <taxon>Agaricomycetes</taxon>
        <taxon>Polyporales</taxon>
        <taxon>Meruliaceae</taxon>
        <taxon>Hermanssonia</taxon>
    </lineage>
</organism>
<comment type="caution">
    <text evidence="2">The sequence shown here is derived from an EMBL/GenBank/DDBJ whole genome shotgun (WGS) entry which is preliminary data.</text>
</comment>
<evidence type="ECO:0000313" key="2">
    <source>
        <dbReference type="EMBL" id="PSR71688.1"/>
    </source>
</evidence>
<proteinExistence type="predicted"/>
<protein>
    <submittedName>
        <fullName evidence="2">Uncharacterized protein</fullName>
    </submittedName>
</protein>
<gene>
    <name evidence="2" type="ORF">PHLCEN_2v12433</name>
</gene>
<dbReference type="AlphaFoldDB" id="A0A2R6NHG6"/>
<name>A0A2R6NHG6_9APHY</name>
<dbReference type="OrthoDB" id="3251181at2759"/>
<feature type="compositionally biased region" description="Polar residues" evidence="1">
    <location>
        <begin position="34"/>
        <end position="53"/>
    </location>
</feature>
<feature type="region of interest" description="Disordered" evidence="1">
    <location>
        <begin position="25"/>
        <end position="77"/>
    </location>
</feature>